<comment type="cofactor">
    <cofactor evidence="1">
        <name>Fe(2+)</name>
        <dbReference type="ChEBI" id="CHEBI:29033"/>
    </cofactor>
</comment>
<keyword evidence="7" id="KW-1185">Reference proteome</keyword>
<dbReference type="Proteomes" id="UP000607397">
    <property type="component" value="Unassembled WGS sequence"/>
</dbReference>
<organism evidence="6 7">
    <name type="scientific">Petrachloros mirabilis ULC683</name>
    <dbReference type="NCBI Taxonomy" id="2781853"/>
    <lineage>
        <taxon>Bacteria</taxon>
        <taxon>Bacillati</taxon>
        <taxon>Cyanobacteriota</taxon>
        <taxon>Cyanophyceae</taxon>
        <taxon>Synechococcales</taxon>
        <taxon>Petrachlorosaceae</taxon>
        <taxon>Petrachloros</taxon>
        <taxon>Petrachloros mirabilis</taxon>
    </lineage>
</organism>
<evidence type="ECO:0000256" key="2">
    <source>
        <dbReference type="ARBA" id="ARBA00008749"/>
    </source>
</evidence>
<feature type="transmembrane region" description="Helical" evidence="4">
    <location>
        <begin position="65"/>
        <end position="85"/>
    </location>
</feature>
<dbReference type="CDD" id="cd03507">
    <property type="entry name" value="Delta12-FADS-like"/>
    <property type="match status" value="1"/>
</dbReference>
<feature type="domain" description="Fatty acid desaturase" evidence="5">
    <location>
        <begin position="64"/>
        <end position="312"/>
    </location>
</feature>
<dbReference type="InterPro" id="IPR005804">
    <property type="entry name" value="FA_desaturase_dom"/>
</dbReference>
<feature type="transmembrane region" description="Helical" evidence="4">
    <location>
        <begin position="195"/>
        <end position="216"/>
    </location>
</feature>
<dbReference type="PANTHER" id="PTHR32100">
    <property type="entry name" value="OMEGA-6 FATTY ACID DESATURASE, CHLOROPLASTIC"/>
    <property type="match status" value="1"/>
</dbReference>
<dbReference type="Pfam" id="PF00487">
    <property type="entry name" value="FA_desaturase"/>
    <property type="match status" value="1"/>
</dbReference>
<dbReference type="InterPro" id="IPR012171">
    <property type="entry name" value="Fatty_acid_desaturase"/>
</dbReference>
<feature type="transmembrane region" description="Helical" evidence="4">
    <location>
        <begin position="97"/>
        <end position="115"/>
    </location>
</feature>
<evidence type="ECO:0000313" key="7">
    <source>
        <dbReference type="Proteomes" id="UP000607397"/>
    </source>
</evidence>
<sequence>MTTSLATSPIELTSKDGAPLSMQAIIKSLPKACFEKNARKAWLGLLINVMLVGVGYLAIAALPWYLLPLAWIWTGTALTGFFVLGHDCGHRSFSDRLWVNNWVGHLIMLPLIYPFHSWRILHNWHHVHTNELDVDNAWRPFMPEFYSELNPLLRWGYRRMRGMFWWMGSIIHWVGLHFDWRTFEGKARSQVKFSSLLVLAFAAVAFPALIWSIGIWGVVKFWLLPWLIFHFWMSTFTIVHHTAADIPFMPTAQWNAAVAQLTGTVHCDYPRWVEFLCHDINVHIPHHISTAIPSYNLRMAHQSLKDHWGEYLKERKFNWALMREITTQCHLHDSERAYQSFREHHQA</sequence>
<keyword evidence="4" id="KW-1133">Transmembrane helix</keyword>
<protein>
    <submittedName>
        <fullName evidence="6">Fatty acid desaturase</fullName>
    </submittedName>
</protein>
<feature type="transmembrane region" description="Helical" evidence="4">
    <location>
        <begin position="163"/>
        <end position="183"/>
    </location>
</feature>
<evidence type="ECO:0000313" key="6">
    <source>
        <dbReference type="EMBL" id="NCJ06703.1"/>
    </source>
</evidence>
<keyword evidence="4" id="KW-0472">Membrane</keyword>
<dbReference type="EMBL" id="WVIC01000015">
    <property type="protein sequence ID" value="NCJ06703.1"/>
    <property type="molecule type" value="Genomic_DNA"/>
</dbReference>
<accession>A0A8K1ZZ18</accession>
<dbReference type="GO" id="GO:0006629">
    <property type="term" value="P:lipid metabolic process"/>
    <property type="evidence" value="ECO:0007669"/>
    <property type="project" value="InterPro"/>
</dbReference>
<evidence type="ECO:0000256" key="3">
    <source>
        <dbReference type="ARBA" id="ARBA00023004"/>
    </source>
</evidence>
<keyword evidence="4" id="KW-0812">Transmembrane</keyword>
<comment type="caution">
    <text evidence="6">The sequence shown here is derived from an EMBL/GenBank/DDBJ whole genome shotgun (WGS) entry which is preliminary data.</text>
</comment>
<name>A0A8K1ZZ18_9CYAN</name>
<evidence type="ECO:0000259" key="5">
    <source>
        <dbReference type="Pfam" id="PF00487"/>
    </source>
</evidence>
<feature type="transmembrane region" description="Helical" evidence="4">
    <location>
        <begin position="41"/>
        <end position="59"/>
    </location>
</feature>
<proteinExistence type="inferred from homology"/>
<evidence type="ECO:0000256" key="4">
    <source>
        <dbReference type="SAM" id="Phobius"/>
    </source>
</evidence>
<dbReference type="AlphaFoldDB" id="A0A8K1ZZ18"/>
<comment type="similarity">
    <text evidence="2">Belongs to the fatty acid desaturase type 2 family.</text>
</comment>
<reference evidence="6" key="1">
    <citation type="submission" date="2019-12" db="EMBL/GenBank/DDBJ databases">
        <title>High-Quality draft genome sequences of three cyanobacteria isolated from the limestone walls of the Old Cathedral of Coimbra.</title>
        <authorList>
            <person name="Tiago I."/>
            <person name="Soares F."/>
            <person name="Portugal A."/>
        </authorList>
    </citation>
    <scope>NUCLEOTIDE SEQUENCE [LARGE SCALE GENOMIC DNA]</scope>
    <source>
        <strain evidence="6">C</strain>
    </source>
</reference>
<dbReference type="RefSeq" id="WP_161825179.1">
    <property type="nucleotide sequence ID" value="NZ_WVIC01000015.1"/>
</dbReference>
<feature type="transmembrane region" description="Helical" evidence="4">
    <location>
        <begin position="222"/>
        <end position="239"/>
    </location>
</feature>
<dbReference type="GO" id="GO:0016491">
    <property type="term" value="F:oxidoreductase activity"/>
    <property type="evidence" value="ECO:0007669"/>
    <property type="project" value="InterPro"/>
</dbReference>
<keyword evidence="3" id="KW-0408">Iron</keyword>
<evidence type="ECO:0000256" key="1">
    <source>
        <dbReference type="ARBA" id="ARBA00001954"/>
    </source>
</evidence>
<gene>
    <name evidence="6" type="ORF">GS597_09325</name>
</gene>